<dbReference type="InterPro" id="IPR001647">
    <property type="entry name" value="HTH_TetR"/>
</dbReference>
<dbReference type="InterPro" id="IPR039536">
    <property type="entry name" value="TetR_C_Proteobacteria"/>
</dbReference>
<feature type="DNA-binding region" description="H-T-H motif" evidence="2">
    <location>
        <begin position="17"/>
        <end position="36"/>
    </location>
</feature>
<dbReference type="EMBL" id="BMMX01000001">
    <property type="protein sequence ID" value="GGK74080.1"/>
    <property type="molecule type" value="Genomic_DNA"/>
</dbReference>
<accession>A0A8J3BWH3</accession>
<keyword evidence="5" id="KW-1185">Reference proteome</keyword>
<name>A0A8J3BWH3_9ACTN</name>
<dbReference type="PANTHER" id="PTHR30055">
    <property type="entry name" value="HTH-TYPE TRANSCRIPTIONAL REGULATOR RUTR"/>
    <property type="match status" value="1"/>
</dbReference>
<keyword evidence="1 2" id="KW-0238">DNA-binding</keyword>
<dbReference type="PANTHER" id="PTHR30055:SF146">
    <property type="entry name" value="HTH-TYPE TRANSCRIPTIONAL DUAL REGULATOR CECR"/>
    <property type="match status" value="1"/>
</dbReference>
<dbReference type="RefSeq" id="WP_229715395.1">
    <property type="nucleotide sequence ID" value="NZ_BMMX01000001.1"/>
</dbReference>
<dbReference type="GO" id="GO:0000976">
    <property type="term" value="F:transcription cis-regulatory region binding"/>
    <property type="evidence" value="ECO:0007669"/>
    <property type="project" value="TreeGrafter"/>
</dbReference>
<dbReference type="Gene3D" id="1.10.357.10">
    <property type="entry name" value="Tetracycline Repressor, domain 2"/>
    <property type="match status" value="1"/>
</dbReference>
<dbReference type="Pfam" id="PF00440">
    <property type="entry name" value="TetR_N"/>
    <property type="match status" value="1"/>
</dbReference>
<organism evidence="4 5">
    <name type="scientific">Mangrovihabitans endophyticus</name>
    <dbReference type="NCBI Taxonomy" id="1751298"/>
    <lineage>
        <taxon>Bacteria</taxon>
        <taxon>Bacillati</taxon>
        <taxon>Actinomycetota</taxon>
        <taxon>Actinomycetes</taxon>
        <taxon>Micromonosporales</taxon>
        <taxon>Micromonosporaceae</taxon>
        <taxon>Mangrovihabitans</taxon>
    </lineage>
</organism>
<dbReference type="InterPro" id="IPR050109">
    <property type="entry name" value="HTH-type_TetR-like_transc_reg"/>
</dbReference>
<evidence type="ECO:0000313" key="4">
    <source>
        <dbReference type="EMBL" id="GGK74080.1"/>
    </source>
</evidence>
<protein>
    <submittedName>
        <fullName evidence="4">TetR family transcriptional regulator</fullName>
    </submittedName>
</protein>
<comment type="caution">
    <text evidence="4">The sequence shown here is derived from an EMBL/GenBank/DDBJ whole genome shotgun (WGS) entry which is preliminary data.</text>
</comment>
<sequence>MHAARDVFGREGYAGANLDVIASEAEVSKRTIYNHYTDKEDLFLSVILEGSTQVAEVHKNIADRHLSNIVDTEQSLVDFAVEWANSPAAFAGHFALVRTINAEAARISPAVLWAWRETGPLAFQRELARHLGLIGGRGLLDVPDPEAAATHFNLLTFVSVMQPSFYFAVPLGEAEVSEIVIDGVKTFLRLYAPPRHPVIAH</sequence>
<dbReference type="GO" id="GO:0003700">
    <property type="term" value="F:DNA-binding transcription factor activity"/>
    <property type="evidence" value="ECO:0007669"/>
    <property type="project" value="TreeGrafter"/>
</dbReference>
<dbReference type="Pfam" id="PF14246">
    <property type="entry name" value="TetR_C_7"/>
    <property type="match status" value="1"/>
</dbReference>
<reference evidence="4" key="1">
    <citation type="journal article" date="2014" name="Int. J. Syst. Evol. Microbiol.">
        <title>Complete genome sequence of Corynebacterium casei LMG S-19264T (=DSM 44701T), isolated from a smear-ripened cheese.</title>
        <authorList>
            <consortium name="US DOE Joint Genome Institute (JGI-PGF)"/>
            <person name="Walter F."/>
            <person name="Albersmeier A."/>
            <person name="Kalinowski J."/>
            <person name="Ruckert C."/>
        </authorList>
    </citation>
    <scope>NUCLEOTIDE SEQUENCE</scope>
    <source>
        <strain evidence="4">CGMCC 4.7299</strain>
    </source>
</reference>
<dbReference type="PROSITE" id="PS50977">
    <property type="entry name" value="HTH_TETR_2"/>
    <property type="match status" value="1"/>
</dbReference>
<dbReference type="AlphaFoldDB" id="A0A8J3BWH3"/>
<feature type="domain" description="HTH tetR-type" evidence="3">
    <location>
        <begin position="1"/>
        <end position="54"/>
    </location>
</feature>
<evidence type="ECO:0000256" key="1">
    <source>
        <dbReference type="ARBA" id="ARBA00023125"/>
    </source>
</evidence>
<reference evidence="4" key="2">
    <citation type="submission" date="2020-09" db="EMBL/GenBank/DDBJ databases">
        <authorList>
            <person name="Sun Q."/>
            <person name="Zhou Y."/>
        </authorList>
    </citation>
    <scope>NUCLEOTIDE SEQUENCE</scope>
    <source>
        <strain evidence="4">CGMCC 4.7299</strain>
    </source>
</reference>
<evidence type="ECO:0000256" key="2">
    <source>
        <dbReference type="PROSITE-ProRule" id="PRU00335"/>
    </source>
</evidence>
<dbReference type="Proteomes" id="UP000656042">
    <property type="component" value="Unassembled WGS sequence"/>
</dbReference>
<gene>
    <name evidence="4" type="ORF">GCM10012284_05100</name>
</gene>
<dbReference type="InterPro" id="IPR009057">
    <property type="entry name" value="Homeodomain-like_sf"/>
</dbReference>
<proteinExistence type="predicted"/>
<dbReference type="SUPFAM" id="SSF46689">
    <property type="entry name" value="Homeodomain-like"/>
    <property type="match status" value="1"/>
</dbReference>
<evidence type="ECO:0000259" key="3">
    <source>
        <dbReference type="PROSITE" id="PS50977"/>
    </source>
</evidence>
<evidence type="ECO:0000313" key="5">
    <source>
        <dbReference type="Proteomes" id="UP000656042"/>
    </source>
</evidence>